<evidence type="ECO:0000256" key="1">
    <source>
        <dbReference type="SAM" id="Coils"/>
    </source>
</evidence>
<protein>
    <submittedName>
        <fullName evidence="4">Anti-anti-sigma factor</fullName>
    </submittedName>
</protein>
<feature type="transmembrane region" description="Helical" evidence="2">
    <location>
        <begin position="152"/>
        <end position="170"/>
    </location>
</feature>
<keyword evidence="5" id="KW-1185">Reference proteome</keyword>
<dbReference type="PANTHER" id="PTHR33745:SF1">
    <property type="entry name" value="RSBT ANTAGONIST PROTEIN RSBS"/>
    <property type="match status" value="1"/>
</dbReference>
<dbReference type="RefSeq" id="WP_066785243.1">
    <property type="nucleotide sequence ID" value="NZ_LWQS01000041.1"/>
</dbReference>
<feature type="transmembrane region" description="Helical" evidence="2">
    <location>
        <begin position="78"/>
        <end position="97"/>
    </location>
</feature>
<dbReference type="OrthoDB" id="153847at2"/>
<dbReference type="CDD" id="cd07041">
    <property type="entry name" value="STAS_RsbR_RsbS_like"/>
    <property type="match status" value="1"/>
</dbReference>
<keyword evidence="2" id="KW-1133">Transmembrane helix</keyword>
<name>A0A178MEH6_9CHLR</name>
<evidence type="ECO:0000313" key="5">
    <source>
        <dbReference type="Proteomes" id="UP000078287"/>
    </source>
</evidence>
<proteinExistence type="predicted"/>
<dbReference type="EMBL" id="LWQS01000041">
    <property type="protein sequence ID" value="OAN46926.1"/>
    <property type="molecule type" value="Genomic_DNA"/>
</dbReference>
<organism evidence="4 5">
    <name type="scientific">Chloroflexus islandicus</name>
    <dbReference type="NCBI Taxonomy" id="1707952"/>
    <lineage>
        <taxon>Bacteria</taxon>
        <taxon>Bacillati</taxon>
        <taxon>Chloroflexota</taxon>
        <taxon>Chloroflexia</taxon>
        <taxon>Chloroflexales</taxon>
        <taxon>Chloroflexineae</taxon>
        <taxon>Chloroflexaceae</taxon>
        <taxon>Chloroflexus</taxon>
    </lineage>
</organism>
<evidence type="ECO:0000256" key="2">
    <source>
        <dbReference type="SAM" id="Phobius"/>
    </source>
</evidence>
<dbReference type="AlphaFoldDB" id="A0A178MEH6"/>
<sequence length="364" mass="39517">MKRIFATLLDIRHPDEETRQRGRNIVIIGLGLFVINVLVAVTILFYFPELPALLISTTFGAALYVVIIALTRMGYVDLAGWLTILVALLGTITAAVVNPDRPVAQFIAVPLVLAATILRFRDVVMVTAAVVMGLISIAFLAEPAIISLPLHHFLVTTGILVGFVAIVSFVQSAGNESLHRRLQTALQQAQHTATQLQQINAELDQRVEMQTAALQEALRELEERAVAQDRLLAEVIAQRDVIRDLSVPVLPVGKQALVMPLVGAIDRDRLALIQEQALAQIEQQRARWLILDVTGVPVIDTDVAAGVVQLVQSVRLLGAEVALVGVRPEVAQTMVSLGIELPISHVFSDLAGAVERVGRQLATR</sequence>
<keyword evidence="1" id="KW-0175">Coiled coil</keyword>
<reference evidence="4 5" key="1">
    <citation type="submission" date="2016-04" db="EMBL/GenBank/DDBJ databases">
        <title>Chloroflexus islandicus sp. nov., a thermophilic filamentous anoxygenic phototrophic bacterium from geyser Strokkur (Iceland).</title>
        <authorList>
            <person name="Gaisin V.A."/>
            <person name="Kalashnikov A.M."/>
            <person name="Sukhacheva M.V."/>
            <person name="Grouzdev D.S."/>
            <person name="Ivanov T.M."/>
            <person name="Kuznetsov B."/>
            <person name="Gorlenko V.M."/>
        </authorList>
    </citation>
    <scope>NUCLEOTIDE SEQUENCE [LARGE SCALE GENOMIC DNA]</scope>
    <source>
        <strain evidence="5">isl-2</strain>
    </source>
</reference>
<dbReference type="SUPFAM" id="SSF52091">
    <property type="entry name" value="SpoIIaa-like"/>
    <property type="match status" value="1"/>
</dbReference>
<dbReference type="Gene3D" id="3.30.750.24">
    <property type="entry name" value="STAS domain"/>
    <property type="match status" value="1"/>
</dbReference>
<dbReference type="PROSITE" id="PS50801">
    <property type="entry name" value="STAS"/>
    <property type="match status" value="1"/>
</dbReference>
<dbReference type="Pfam" id="PF01740">
    <property type="entry name" value="STAS"/>
    <property type="match status" value="1"/>
</dbReference>
<dbReference type="STRING" id="1707952.A6A03_11505"/>
<dbReference type="PANTHER" id="PTHR33745">
    <property type="entry name" value="RSBT ANTAGONIST PROTEIN RSBS-RELATED"/>
    <property type="match status" value="1"/>
</dbReference>
<gene>
    <name evidence="4" type="ORF">A6A03_11505</name>
</gene>
<feature type="transmembrane region" description="Helical" evidence="2">
    <location>
        <begin position="53"/>
        <end position="71"/>
    </location>
</feature>
<dbReference type="InterPro" id="IPR051932">
    <property type="entry name" value="Bact_StressResp_Reg"/>
</dbReference>
<dbReference type="Proteomes" id="UP000078287">
    <property type="component" value="Unassembled WGS sequence"/>
</dbReference>
<feature type="transmembrane region" description="Helical" evidence="2">
    <location>
        <begin position="25"/>
        <end position="47"/>
    </location>
</feature>
<accession>A0A178MEH6</accession>
<feature type="transmembrane region" description="Helical" evidence="2">
    <location>
        <begin position="103"/>
        <end position="120"/>
    </location>
</feature>
<comment type="caution">
    <text evidence="4">The sequence shown here is derived from an EMBL/GenBank/DDBJ whole genome shotgun (WGS) entry which is preliminary data.</text>
</comment>
<evidence type="ECO:0000313" key="4">
    <source>
        <dbReference type="EMBL" id="OAN46926.1"/>
    </source>
</evidence>
<dbReference type="InterPro" id="IPR036513">
    <property type="entry name" value="STAS_dom_sf"/>
</dbReference>
<feature type="transmembrane region" description="Helical" evidence="2">
    <location>
        <begin position="127"/>
        <end position="146"/>
    </location>
</feature>
<dbReference type="InterPro" id="IPR002645">
    <property type="entry name" value="STAS_dom"/>
</dbReference>
<evidence type="ECO:0000259" key="3">
    <source>
        <dbReference type="PROSITE" id="PS50801"/>
    </source>
</evidence>
<keyword evidence="2" id="KW-0812">Transmembrane</keyword>
<feature type="domain" description="STAS" evidence="3">
    <location>
        <begin position="257"/>
        <end position="357"/>
    </location>
</feature>
<keyword evidence="2" id="KW-0472">Membrane</keyword>
<feature type="coiled-coil region" evidence="1">
    <location>
        <begin position="179"/>
        <end position="238"/>
    </location>
</feature>